<dbReference type="AlphaFoldDB" id="A0A4R4KIK6"/>
<organism evidence="2 3">
    <name type="scientific">Arundinibacter roseus</name>
    <dbReference type="NCBI Taxonomy" id="2070510"/>
    <lineage>
        <taxon>Bacteria</taxon>
        <taxon>Pseudomonadati</taxon>
        <taxon>Bacteroidota</taxon>
        <taxon>Cytophagia</taxon>
        <taxon>Cytophagales</taxon>
        <taxon>Spirosomataceae</taxon>
        <taxon>Arundinibacter</taxon>
    </lineage>
</organism>
<accession>A0A4R4KIK6</accession>
<evidence type="ECO:0000313" key="2">
    <source>
        <dbReference type="EMBL" id="TDB68040.1"/>
    </source>
</evidence>
<feature type="transmembrane region" description="Helical" evidence="1">
    <location>
        <begin position="67"/>
        <end position="87"/>
    </location>
</feature>
<dbReference type="Proteomes" id="UP000295706">
    <property type="component" value="Unassembled WGS sequence"/>
</dbReference>
<name>A0A4R4KIK6_9BACT</name>
<evidence type="ECO:0000313" key="3">
    <source>
        <dbReference type="Proteomes" id="UP000295706"/>
    </source>
</evidence>
<protein>
    <submittedName>
        <fullName evidence="2">ATP synthase subunit I</fullName>
    </submittedName>
</protein>
<keyword evidence="1" id="KW-1133">Transmembrane helix</keyword>
<keyword evidence="3" id="KW-1185">Reference proteome</keyword>
<dbReference type="InterPro" id="IPR017581">
    <property type="entry name" value="AtpR-like"/>
</dbReference>
<comment type="caution">
    <text evidence="2">The sequence shown here is derived from an EMBL/GenBank/DDBJ whole genome shotgun (WGS) entry which is preliminary data.</text>
</comment>
<proteinExistence type="predicted"/>
<reference evidence="2 3" key="1">
    <citation type="submission" date="2019-02" db="EMBL/GenBank/DDBJ databases">
        <title>Arundinibacter roseus gen. nov., sp. nov., a new member of the family Cytophagaceae.</title>
        <authorList>
            <person name="Szuroczki S."/>
            <person name="Khayer B."/>
            <person name="Sproer C."/>
            <person name="Toumi M."/>
            <person name="Szabo A."/>
            <person name="Felfoldi T."/>
            <person name="Schumann P."/>
            <person name="Toth E."/>
        </authorList>
    </citation>
    <scope>NUCLEOTIDE SEQUENCE [LARGE SCALE GENOMIC DNA]</scope>
    <source>
        <strain evidence="2 3">DMA-k-7a</strain>
    </source>
</reference>
<dbReference type="NCBIfam" id="TIGR03165">
    <property type="entry name" value="F1F0_chp_2"/>
    <property type="match status" value="1"/>
</dbReference>
<keyword evidence="1" id="KW-0472">Membrane</keyword>
<feature type="transmembrane region" description="Helical" evidence="1">
    <location>
        <begin position="12"/>
        <end position="30"/>
    </location>
</feature>
<feature type="transmembrane region" description="Helical" evidence="1">
    <location>
        <begin position="42"/>
        <end position="61"/>
    </location>
</feature>
<evidence type="ECO:0000256" key="1">
    <source>
        <dbReference type="SAM" id="Phobius"/>
    </source>
</evidence>
<dbReference type="Pfam" id="PF12966">
    <property type="entry name" value="AtpR"/>
    <property type="match status" value="1"/>
</dbReference>
<sequence length="106" mass="11917">MKEFVNGYPAFAFLPGLILGAVYFGGLWLTVRRALTSRSPGLYFLGSYVLRVVICLAGFYYVGMGSWQITLICLAGFIMARYLVLFATKRIEKQEKSSTKFKSHEA</sequence>
<gene>
    <name evidence="2" type="ORF">EZE20_03705</name>
</gene>
<dbReference type="EMBL" id="SMJU01000002">
    <property type="protein sequence ID" value="TDB68040.1"/>
    <property type="molecule type" value="Genomic_DNA"/>
</dbReference>
<keyword evidence="1" id="KW-0812">Transmembrane</keyword>
<dbReference type="OrthoDB" id="467414at2"/>
<dbReference type="RefSeq" id="WP_132114622.1">
    <property type="nucleotide sequence ID" value="NZ_SMJU01000002.1"/>
</dbReference>